<accession>A0ABV7UQ23</accession>
<dbReference type="SUPFAM" id="SSF54637">
    <property type="entry name" value="Thioesterase/thiol ester dehydrase-isomerase"/>
    <property type="match status" value="1"/>
</dbReference>
<evidence type="ECO:0000313" key="3">
    <source>
        <dbReference type="Proteomes" id="UP001595724"/>
    </source>
</evidence>
<dbReference type="InterPro" id="IPR029069">
    <property type="entry name" value="HotDog_dom_sf"/>
</dbReference>
<name>A0ABV7UQ23_9GAMM</name>
<dbReference type="InterPro" id="IPR050965">
    <property type="entry name" value="UPF0336/Enoyl-CoA_hydratase"/>
</dbReference>
<evidence type="ECO:0000259" key="1">
    <source>
        <dbReference type="Pfam" id="PF01575"/>
    </source>
</evidence>
<feature type="domain" description="MaoC-like" evidence="1">
    <location>
        <begin position="206"/>
        <end position="289"/>
    </location>
</feature>
<keyword evidence="3" id="KW-1185">Reference proteome</keyword>
<dbReference type="RefSeq" id="WP_386705304.1">
    <property type="nucleotide sequence ID" value="NZ_JBHRYF010000001.1"/>
</dbReference>
<dbReference type="PANTHER" id="PTHR43437:SF3">
    <property type="entry name" value="HYDROXYACYL-THIOESTER DEHYDRATASE TYPE 2, MITOCHONDRIAL"/>
    <property type="match status" value="1"/>
</dbReference>
<gene>
    <name evidence="2" type="ORF">ACFOM9_00765</name>
</gene>
<dbReference type="Pfam" id="PF01575">
    <property type="entry name" value="MaoC_dehydratas"/>
    <property type="match status" value="1"/>
</dbReference>
<comment type="caution">
    <text evidence="2">The sequence shown here is derived from an EMBL/GenBank/DDBJ whole genome shotgun (WGS) entry which is preliminary data.</text>
</comment>
<proteinExistence type="predicted"/>
<dbReference type="Proteomes" id="UP001595724">
    <property type="component" value="Unassembled WGS sequence"/>
</dbReference>
<reference evidence="3" key="1">
    <citation type="journal article" date="2019" name="Int. J. Syst. Evol. Microbiol.">
        <title>The Global Catalogue of Microorganisms (GCM) 10K type strain sequencing project: providing services to taxonomists for standard genome sequencing and annotation.</title>
        <authorList>
            <consortium name="The Broad Institute Genomics Platform"/>
            <consortium name="The Broad Institute Genome Sequencing Center for Infectious Disease"/>
            <person name="Wu L."/>
            <person name="Ma J."/>
        </authorList>
    </citation>
    <scope>NUCLEOTIDE SEQUENCE [LARGE SCALE GENOMIC DNA]</scope>
    <source>
        <strain evidence="3">KCTC 42211</strain>
    </source>
</reference>
<protein>
    <submittedName>
        <fullName evidence="2">MaoC/PaaZ C-terminal domain-containing protein</fullName>
    </submittedName>
</protein>
<evidence type="ECO:0000313" key="2">
    <source>
        <dbReference type="EMBL" id="MFC3658608.1"/>
    </source>
</evidence>
<dbReference type="EMBL" id="JBHRYF010000001">
    <property type="protein sequence ID" value="MFC3658608.1"/>
    <property type="molecule type" value="Genomic_DNA"/>
</dbReference>
<sequence>MLELTDLVGCGGLRVGRVRGVGGNERVLAHDCLAGSYDVVELVDAGTDSIRRLERAGLRCVDAGMVQEWITPAGGSESVRALQSEDGGDWALLPPGQEPDGLAQACVGNLPGASFWRLGDRTLLRRAGADETPEVTARPVQAELADKAVAAMRNVVGRGGRIRVPLAQEALAPALVAAGFTPGTARARWLMAPFLTHSVVAATTHGFQVTHAEVEVYGASSGDMNPLHFDDEFARSHGFKGRITHGMIFCGWLTRLLGTEYPGEGTIYLASRTAFLAPVYPETPYSVRISTPAADLAKGTYSILAQLRGEDGEVAALSYNDVLNRRAASRG</sequence>
<organism evidence="2 3">
    <name type="scientific">Luteimonas notoginsengisoli</name>
    <dbReference type="NCBI Taxonomy" id="1578200"/>
    <lineage>
        <taxon>Bacteria</taxon>
        <taxon>Pseudomonadati</taxon>
        <taxon>Pseudomonadota</taxon>
        <taxon>Gammaproteobacteria</taxon>
        <taxon>Lysobacterales</taxon>
        <taxon>Lysobacteraceae</taxon>
        <taxon>Luteimonas</taxon>
    </lineage>
</organism>
<dbReference type="InterPro" id="IPR002539">
    <property type="entry name" value="MaoC-like_dom"/>
</dbReference>
<dbReference type="Gene3D" id="3.10.129.10">
    <property type="entry name" value="Hotdog Thioesterase"/>
    <property type="match status" value="1"/>
</dbReference>
<dbReference type="PANTHER" id="PTHR43437">
    <property type="entry name" value="HYDROXYACYL-THIOESTER DEHYDRATASE TYPE 2, MITOCHONDRIAL-RELATED"/>
    <property type="match status" value="1"/>
</dbReference>